<dbReference type="Proteomes" id="UP000186112">
    <property type="component" value="Unassembled WGS sequence"/>
</dbReference>
<protein>
    <recommendedName>
        <fullName evidence="5 13">Guanylate kinase</fullName>
        <ecNumber evidence="4 13">2.7.4.8</ecNumber>
    </recommendedName>
    <alternativeName>
        <fullName evidence="11 13">GMP kinase</fullName>
    </alternativeName>
</protein>
<evidence type="ECO:0000313" key="15">
    <source>
        <dbReference type="EMBL" id="OLS01703.1"/>
    </source>
</evidence>
<evidence type="ECO:0000313" key="16">
    <source>
        <dbReference type="Proteomes" id="UP000186112"/>
    </source>
</evidence>
<sequence>MSQGFLLVISGPSGCGKGTVSKALLERNSDIVFSISATTRKRRVGEEDGINYFFMDEEEFCENVEKNEFLEHAFVHNNYYGTPRDFVLKEIEKGEIVLLEIDVQGAMQVKKNYKNVVFVFLLPPTMAELKDRITKRGTETPEDIQRRFENAFEELNFVGEYDYFVVNDKVENAVLDIENIICAEKLRVKRHSDIKEKIISQGGK</sequence>
<dbReference type="FunFam" id="3.30.63.10:FF:000005">
    <property type="entry name" value="Guanylate kinase"/>
    <property type="match status" value="1"/>
</dbReference>
<dbReference type="RefSeq" id="WP_075728187.1">
    <property type="nucleotide sequence ID" value="NZ_LTDM01000064.1"/>
</dbReference>
<evidence type="ECO:0000256" key="1">
    <source>
        <dbReference type="ARBA" id="ARBA00003531"/>
    </source>
</evidence>
<dbReference type="InterPro" id="IPR008145">
    <property type="entry name" value="GK/Ca_channel_bsu"/>
</dbReference>
<dbReference type="CDD" id="cd00071">
    <property type="entry name" value="GMPK"/>
    <property type="match status" value="1"/>
</dbReference>
<dbReference type="Gene3D" id="3.30.63.10">
    <property type="entry name" value="Guanylate Kinase phosphate binding domain"/>
    <property type="match status" value="1"/>
</dbReference>
<evidence type="ECO:0000256" key="7">
    <source>
        <dbReference type="ARBA" id="ARBA00022679"/>
    </source>
</evidence>
<feature type="domain" description="Guanylate kinase-like" evidence="14">
    <location>
        <begin position="4"/>
        <end position="182"/>
    </location>
</feature>
<comment type="catalytic activity">
    <reaction evidence="12 13">
        <text>GMP + ATP = GDP + ADP</text>
        <dbReference type="Rhea" id="RHEA:20780"/>
        <dbReference type="ChEBI" id="CHEBI:30616"/>
        <dbReference type="ChEBI" id="CHEBI:58115"/>
        <dbReference type="ChEBI" id="CHEBI:58189"/>
        <dbReference type="ChEBI" id="CHEBI:456216"/>
        <dbReference type="EC" id="2.7.4.8"/>
    </reaction>
</comment>
<dbReference type="InterPro" id="IPR017665">
    <property type="entry name" value="Guanylate_kinase"/>
</dbReference>
<dbReference type="EC" id="2.7.4.8" evidence="4 13"/>
<organism evidence="15 16">
    <name type="scientific">Tissierella creatinophila DSM 6911</name>
    <dbReference type="NCBI Taxonomy" id="1123403"/>
    <lineage>
        <taxon>Bacteria</taxon>
        <taxon>Bacillati</taxon>
        <taxon>Bacillota</taxon>
        <taxon>Tissierellia</taxon>
        <taxon>Tissierellales</taxon>
        <taxon>Tissierellaceae</taxon>
        <taxon>Tissierella</taxon>
    </lineage>
</organism>
<keyword evidence="9 13" id="KW-0418">Kinase</keyword>
<evidence type="ECO:0000256" key="8">
    <source>
        <dbReference type="ARBA" id="ARBA00022741"/>
    </source>
</evidence>
<dbReference type="NCBIfam" id="TIGR03263">
    <property type="entry name" value="guanyl_kin"/>
    <property type="match status" value="1"/>
</dbReference>
<keyword evidence="10 13" id="KW-0067">ATP-binding</keyword>
<dbReference type="Pfam" id="PF00625">
    <property type="entry name" value="Guanylate_kin"/>
    <property type="match status" value="1"/>
</dbReference>
<feature type="binding site" evidence="13">
    <location>
        <begin position="11"/>
        <end position="18"/>
    </location>
    <ligand>
        <name>ATP</name>
        <dbReference type="ChEBI" id="CHEBI:30616"/>
    </ligand>
</feature>
<dbReference type="AlphaFoldDB" id="A0A1U7M306"/>
<dbReference type="SUPFAM" id="SSF52540">
    <property type="entry name" value="P-loop containing nucleoside triphosphate hydrolases"/>
    <property type="match status" value="1"/>
</dbReference>
<keyword evidence="6 13" id="KW-0963">Cytoplasm</keyword>
<name>A0A1U7M306_TISCR</name>
<comment type="caution">
    <text evidence="15">The sequence shown here is derived from an EMBL/GenBank/DDBJ whole genome shotgun (WGS) entry which is preliminary data.</text>
</comment>
<dbReference type="GO" id="GO:0004385">
    <property type="term" value="F:GMP kinase activity"/>
    <property type="evidence" value="ECO:0007669"/>
    <property type="project" value="UniProtKB-UniRule"/>
</dbReference>
<evidence type="ECO:0000256" key="5">
    <source>
        <dbReference type="ARBA" id="ARBA00016296"/>
    </source>
</evidence>
<keyword evidence="8 13" id="KW-0547">Nucleotide-binding</keyword>
<dbReference type="InterPro" id="IPR020590">
    <property type="entry name" value="Guanylate_kinase_CS"/>
</dbReference>
<evidence type="ECO:0000256" key="3">
    <source>
        <dbReference type="ARBA" id="ARBA00005790"/>
    </source>
</evidence>
<reference evidence="15 16" key="1">
    <citation type="submission" date="2016-02" db="EMBL/GenBank/DDBJ databases">
        <title>Genome sequence of Tissierella creatinophila DSM 6911.</title>
        <authorList>
            <person name="Poehlein A."/>
            <person name="Daniel R."/>
        </authorList>
    </citation>
    <scope>NUCLEOTIDE SEQUENCE [LARGE SCALE GENOMIC DNA]</scope>
    <source>
        <strain evidence="15 16">DSM 6911</strain>
    </source>
</reference>
<evidence type="ECO:0000256" key="13">
    <source>
        <dbReference type="HAMAP-Rule" id="MF_00328"/>
    </source>
</evidence>
<dbReference type="GO" id="GO:0005524">
    <property type="term" value="F:ATP binding"/>
    <property type="evidence" value="ECO:0007669"/>
    <property type="project" value="UniProtKB-UniRule"/>
</dbReference>
<dbReference type="PANTHER" id="PTHR23117:SF13">
    <property type="entry name" value="GUANYLATE KINASE"/>
    <property type="match status" value="1"/>
</dbReference>
<evidence type="ECO:0000256" key="2">
    <source>
        <dbReference type="ARBA" id="ARBA00004496"/>
    </source>
</evidence>
<accession>A0A1U7M306</accession>
<comment type="subcellular location">
    <subcellularLocation>
        <location evidence="2 13">Cytoplasm</location>
    </subcellularLocation>
</comment>
<dbReference type="InterPro" id="IPR008144">
    <property type="entry name" value="Guanylate_kin-like_dom"/>
</dbReference>
<dbReference type="EMBL" id="LTDM01000064">
    <property type="protein sequence ID" value="OLS01703.1"/>
    <property type="molecule type" value="Genomic_DNA"/>
</dbReference>
<dbReference type="PROSITE" id="PS50052">
    <property type="entry name" value="GUANYLATE_KINASE_2"/>
    <property type="match status" value="1"/>
</dbReference>
<comment type="similarity">
    <text evidence="3 13">Belongs to the guanylate kinase family.</text>
</comment>
<evidence type="ECO:0000256" key="10">
    <source>
        <dbReference type="ARBA" id="ARBA00022840"/>
    </source>
</evidence>
<comment type="function">
    <text evidence="1 13">Essential for recycling GMP and indirectly, cGMP.</text>
</comment>
<evidence type="ECO:0000256" key="6">
    <source>
        <dbReference type="ARBA" id="ARBA00022490"/>
    </source>
</evidence>
<proteinExistence type="inferred from homology"/>
<evidence type="ECO:0000256" key="11">
    <source>
        <dbReference type="ARBA" id="ARBA00030128"/>
    </source>
</evidence>
<gene>
    <name evidence="13 15" type="primary">gmk</name>
    <name evidence="15" type="ORF">TICRE_23030</name>
</gene>
<dbReference type="HAMAP" id="MF_00328">
    <property type="entry name" value="Guanylate_kinase"/>
    <property type="match status" value="1"/>
</dbReference>
<keyword evidence="16" id="KW-1185">Reference proteome</keyword>
<dbReference type="SMART" id="SM00072">
    <property type="entry name" value="GuKc"/>
    <property type="match status" value="1"/>
</dbReference>
<dbReference type="PANTHER" id="PTHR23117">
    <property type="entry name" value="GUANYLATE KINASE-RELATED"/>
    <property type="match status" value="1"/>
</dbReference>
<evidence type="ECO:0000256" key="9">
    <source>
        <dbReference type="ARBA" id="ARBA00022777"/>
    </source>
</evidence>
<evidence type="ECO:0000256" key="4">
    <source>
        <dbReference type="ARBA" id="ARBA00012961"/>
    </source>
</evidence>
<evidence type="ECO:0000259" key="14">
    <source>
        <dbReference type="PROSITE" id="PS50052"/>
    </source>
</evidence>
<evidence type="ECO:0000256" key="12">
    <source>
        <dbReference type="ARBA" id="ARBA00048594"/>
    </source>
</evidence>
<dbReference type="Gene3D" id="3.40.50.300">
    <property type="entry name" value="P-loop containing nucleotide triphosphate hydrolases"/>
    <property type="match status" value="1"/>
</dbReference>
<dbReference type="PROSITE" id="PS00856">
    <property type="entry name" value="GUANYLATE_KINASE_1"/>
    <property type="match status" value="1"/>
</dbReference>
<dbReference type="InterPro" id="IPR027417">
    <property type="entry name" value="P-loop_NTPase"/>
</dbReference>
<dbReference type="GO" id="GO:0005829">
    <property type="term" value="C:cytosol"/>
    <property type="evidence" value="ECO:0007669"/>
    <property type="project" value="TreeGrafter"/>
</dbReference>
<dbReference type="OrthoDB" id="9808150at2"/>
<keyword evidence="7 13" id="KW-0808">Transferase</keyword>